<accession>A0A7S2LMA1</accession>
<reference evidence="1" key="1">
    <citation type="submission" date="2021-01" db="EMBL/GenBank/DDBJ databases">
        <authorList>
            <person name="Corre E."/>
            <person name="Pelletier E."/>
            <person name="Niang G."/>
            <person name="Scheremetjew M."/>
            <person name="Finn R."/>
            <person name="Kale V."/>
            <person name="Holt S."/>
            <person name="Cochrane G."/>
            <person name="Meng A."/>
            <person name="Brown T."/>
            <person name="Cohen L."/>
        </authorList>
    </citation>
    <scope>NUCLEOTIDE SEQUENCE</scope>
    <source>
        <strain evidence="1">B650</strain>
    </source>
</reference>
<gene>
    <name evidence="1" type="ORF">LDAN0321_LOCUS19256</name>
</gene>
<organism evidence="1">
    <name type="scientific">Leptocylindrus danicus</name>
    <dbReference type="NCBI Taxonomy" id="163516"/>
    <lineage>
        <taxon>Eukaryota</taxon>
        <taxon>Sar</taxon>
        <taxon>Stramenopiles</taxon>
        <taxon>Ochrophyta</taxon>
        <taxon>Bacillariophyta</taxon>
        <taxon>Coscinodiscophyceae</taxon>
        <taxon>Chaetocerotophycidae</taxon>
        <taxon>Leptocylindrales</taxon>
        <taxon>Leptocylindraceae</taxon>
        <taxon>Leptocylindrus</taxon>
    </lineage>
</organism>
<sequence>MDRRALSETVIALSNMERRTYKAPSCIDDFKSEGIYTNYINAGRDRTRDFFKRFAQRCSMCGDDFVLKALLTLDRFMSTYEPNPHNNPEKCIEDKEW</sequence>
<name>A0A7S2LMA1_9STRA</name>
<protein>
    <submittedName>
        <fullName evidence="1">Uncharacterized protein</fullName>
    </submittedName>
</protein>
<dbReference type="EMBL" id="HBGY01030923">
    <property type="protein sequence ID" value="CAD9608852.1"/>
    <property type="molecule type" value="Transcribed_RNA"/>
</dbReference>
<evidence type="ECO:0000313" key="1">
    <source>
        <dbReference type="EMBL" id="CAD9608852.1"/>
    </source>
</evidence>
<dbReference type="AlphaFoldDB" id="A0A7S2LMA1"/>
<proteinExistence type="predicted"/>